<dbReference type="GO" id="GO:0046872">
    <property type="term" value="F:metal ion binding"/>
    <property type="evidence" value="ECO:0007669"/>
    <property type="project" value="UniProtKB-UniRule"/>
</dbReference>
<keyword evidence="4 6" id="KW-0862">Zinc</keyword>
<organism evidence="8 9">
    <name type="scientific">Chitinophaga skermanii</name>
    <dbReference type="NCBI Taxonomy" id="331697"/>
    <lineage>
        <taxon>Bacteria</taxon>
        <taxon>Pseudomonadati</taxon>
        <taxon>Bacteroidota</taxon>
        <taxon>Chitinophagia</taxon>
        <taxon>Chitinophagales</taxon>
        <taxon>Chitinophagaceae</taxon>
        <taxon>Chitinophaga</taxon>
    </lineage>
</organism>
<dbReference type="GO" id="GO:0006518">
    <property type="term" value="P:peptide metabolic process"/>
    <property type="evidence" value="ECO:0007669"/>
    <property type="project" value="TreeGrafter"/>
</dbReference>
<evidence type="ECO:0000256" key="2">
    <source>
        <dbReference type="ARBA" id="ARBA00022723"/>
    </source>
</evidence>
<dbReference type="InterPro" id="IPR011976">
    <property type="entry name" value="Pept_M3B_oligopep-rel"/>
</dbReference>
<proteinExistence type="inferred from homology"/>
<dbReference type="Gene3D" id="1.10.1370.30">
    <property type="match status" value="1"/>
</dbReference>
<evidence type="ECO:0000256" key="6">
    <source>
        <dbReference type="RuleBase" id="RU003435"/>
    </source>
</evidence>
<dbReference type="GO" id="GO:0006508">
    <property type="term" value="P:proteolysis"/>
    <property type="evidence" value="ECO:0007669"/>
    <property type="project" value="UniProtKB-KW"/>
</dbReference>
<dbReference type="InterPro" id="IPR001567">
    <property type="entry name" value="Pept_M3A_M3B_dom"/>
</dbReference>
<dbReference type="CDD" id="cd09606">
    <property type="entry name" value="M3B_PepF"/>
    <property type="match status" value="1"/>
</dbReference>
<dbReference type="GO" id="GO:0004222">
    <property type="term" value="F:metalloendopeptidase activity"/>
    <property type="evidence" value="ECO:0007669"/>
    <property type="project" value="InterPro"/>
</dbReference>
<dbReference type="NCBIfam" id="TIGR02289">
    <property type="entry name" value="M3_not_pepF"/>
    <property type="match status" value="1"/>
</dbReference>
<sequence length="571" mass="66556">MDAHIKALPRTFLPADFTVTTWDALQPYFEALQNRPINSLQDLEKWLHDTSELEAVISEDACWRQIKMTCDTTDKSLEEAFAYFCMEIQPKLQPYADALNRKLLDSEFTAQLDENIYFPYLRNVRKQVKLFNEKNIPLQAELSVMAQQYGAIAGKMTIELEGKEYTLQQAAKFLESSDRTLREAVFTKTGERRLQDKAALDELYTQLVQKRHEVALNAGFENYRDYKFEELGRFEYTKENCFEFHQAIREHIVPLVKKMTERQQAKLGLDTLRPWDTEAEPAGIKPLEPFQTGEELIDKTIACFQELRPFFADCLRVMKEMKRVDLESRKGKAPGGYNCPLAETGVPFIFMNAAGQMKDLTTMVHEGGHAIHSFLSHHLPLTAFKEYPMEIAEVASMSMELLSMDYWDIFFTDKEQLRRAKLQQLERSISIFPWIAIIDQFQHWIYEHPQHTVEERTAKWNAIQDEYSNGVVNWKGYENIRANAWQRQLHLFEVPFYYIEYGIAQLGAIAMWKQYKENPQQALDNYEKALSLGYTKTLRQLYEAAGIKFDFSPAYVKDLAEFVQAEIDKIA</sequence>
<dbReference type="PANTHER" id="PTHR11804">
    <property type="entry name" value="PROTEASE M3 THIMET OLIGOPEPTIDASE-RELATED"/>
    <property type="match status" value="1"/>
</dbReference>
<protein>
    <submittedName>
        <fullName evidence="8">Oligoendopeptidase F</fullName>
    </submittedName>
</protein>
<evidence type="ECO:0000256" key="5">
    <source>
        <dbReference type="ARBA" id="ARBA00023049"/>
    </source>
</evidence>
<keyword evidence="1 6" id="KW-0645">Protease</keyword>
<keyword evidence="5 6" id="KW-0482">Metalloprotease</keyword>
<dbReference type="OrthoDB" id="9762795at2"/>
<keyword evidence="9" id="KW-1185">Reference proteome</keyword>
<keyword evidence="2 6" id="KW-0479">Metal-binding</keyword>
<evidence type="ECO:0000313" key="8">
    <source>
        <dbReference type="EMBL" id="RAJ01693.1"/>
    </source>
</evidence>
<evidence type="ECO:0000256" key="4">
    <source>
        <dbReference type="ARBA" id="ARBA00022833"/>
    </source>
</evidence>
<reference evidence="8 9" key="1">
    <citation type="submission" date="2018-06" db="EMBL/GenBank/DDBJ databases">
        <title>Genomic Encyclopedia of Archaeal and Bacterial Type Strains, Phase II (KMG-II): from individual species to whole genera.</title>
        <authorList>
            <person name="Goeker M."/>
        </authorList>
    </citation>
    <scope>NUCLEOTIDE SEQUENCE [LARGE SCALE GENOMIC DNA]</scope>
    <source>
        <strain evidence="8 9">DSM 23857</strain>
    </source>
</reference>
<dbReference type="Pfam" id="PF01432">
    <property type="entry name" value="Peptidase_M3"/>
    <property type="match status" value="1"/>
</dbReference>
<feature type="domain" description="Peptidase M3A/M3B catalytic" evidence="7">
    <location>
        <begin position="174"/>
        <end position="559"/>
    </location>
</feature>
<dbReference type="SUPFAM" id="SSF55486">
    <property type="entry name" value="Metalloproteases ('zincins'), catalytic domain"/>
    <property type="match status" value="1"/>
</dbReference>
<evidence type="ECO:0000256" key="3">
    <source>
        <dbReference type="ARBA" id="ARBA00022801"/>
    </source>
</evidence>
<dbReference type="EMBL" id="QLLL01000007">
    <property type="protein sequence ID" value="RAJ01693.1"/>
    <property type="molecule type" value="Genomic_DNA"/>
</dbReference>
<dbReference type="InterPro" id="IPR045090">
    <property type="entry name" value="Pept_M3A_M3B"/>
</dbReference>
<dbReference type="RefSeq" id="WP_111599326.1">
    <property type="nucleotide sequence ID" value="NZ_QLLL01000007.1"/>
</dbReference>
<dbReference type="Proteomes" id="UP000249547">
    <property type="component" value="Unassembled WGS sequence"/>
</dbReference>
<comment type="similarity">
    <text evidence="6">Belongs to the peptidase M3 family.</text>
</comment>
<comment type="cofactor">
    <cofactor evidence="6">
        <name>Zn(2+)</name>
        <dbReference type="ChEBI" id="CHEBI:29105"/>
    </cofactor>
    <text evidence="6">Binds 1 zinc ion.</text>
</comment>
<evidence type="ECO:0000256" key="1">
    <source>
        <dbReference type="ARBA" id="ARBA00022670"/>
    </source>
</evidence>
<comment type="caution">
    <text evidence="8">The sequence shown here is derived from an EMBL/GenBank/DDBJ whole genome shotgun (WGS) entry which is preliminary data.</text>
</comment>
<keyword evidence="3 6" id="KW-0378">Hydrolase</keyword>
<name>A0A327QEJ5_9BACT</name>
<accession>A0A327QEJ5</accession>
<gene>
    <name evidence="8" type="ORF">LX64_03911</name>
</gene>
<evidence type="ECO:0000313" key="9">
    <source>
        <dbReference type="Proteomes" id="UP000249547"/>
    </source>
</evidence>
<dbReference type="AlphaFoldDB" id="A0A327QEJ5"/>
<evidence type="ECO:0000259" key="7">
    <source>
        <dbReference type="Pfam" id="PF01432"/>
    </source>
</evidence>
<dbReference type="PANTHER" id="PTHR11804:SF48">
    <property type="entry name" value="PUTATIVE-RELATED"/>
    <property type="match status" value="1"/>
</dbReference>